<dbReference type="EMBL" id="FJUY01000016">
    <property type="protein sequence ID" value="CZT23205.1"/>
    <property type="molecule type" value="Genomic_DNA"/>
</dbReference>
<proteinExistence type="predicted"/>
<dbReference type="GeneID" id="35603995"/>
<dbReference type="Proteomes" id="UP000225277">
    <property type="component" value="Unassembled WGS sequence"/>
</dbReference>
<sequence length="193" mass="21646">MINGIARPTGKFKHAARDKVLGTTELLEAILLGLDTKTLLLSKRVSKTFKATITDSLACQQALFLKPSITLAPVWNELGFPTRRPTYLRGYSKVMFFDVSDRPGWNNSTESLQPGHNIDLSLWYYIDSESGDEELRVPELSQMLLRQPAIALKLDVECSTCDRSNQWVLEAGATFGDLIDYLEYGTDCDCLHP</sequence>
<keyword evidence="2" id="KW-1185">Reference proteome</keyword>
<protein>
    <recommendedName>
        <fullName evidence="3">F-box domain-containing protein</fullName>
    </recommendedName>
</protein>
<evidence type="ECO:0000313" key="2">
    <source>
        <dbReference type="Proteomes" id="UP000225277"/>
    </source>
</evidence>
<gene>
    <name evidence="1" type="ORF">RCC_08916</name>
</gene>
<dbReference type="AlphaFoldDB" id="A0A2D3VBZ2"/>
<dbReference type="RefSeq" id="XP_023629929.1">
    <property type="nucleotide sequence ID" value="XM_023774161.1"/>
</dbReference>
<reference evidence="1 2" key="1">
    <citation type="submission" date="2016-03" db="EMBL/GenBank/DDBJ databases">
        <authorList>
            <person name="Ploux O."/>
        </authorList>
    </citation>
    <scope>NUCLEOTIDE SEQUENCE [LARGE SCALE GENOMIC DNA]</scope>
    <source>
        <strain evidence="1 2">URUG2</strain>
    </source>
</reference>
<name>A0A2D3VBZ2_9PEZI</name>
<evidence type="ECO:0008006" key="3">
    <source>
        <dbReference type="Google" id="ProtNLM"/>
    </source>
</evidence>
<accession>A0A2D3VBZ2</accession>
<organism evidence="1 2">
    <name type="scientific">Ramularia collo-cygni</name>
    <dbReference type="NCBI Taxonomy" id="112498"/>
    <lineage>
        <taxon>Eukaryota</taxon>
        <taxon>Fungi</taxon>
        <taxon>Dikarya</taxon>
        <taxon>Ascomycota</taxon>
        <taxon>Pezizomycotina</taxon>
        <taxon>Dothideomycetes</taxon>
        <taxon>Dothideomycetidae</taxon>
        <taxon>Mycosphaerellales</taxon>
        <taxon>Mycosphaerellaceae</taxon>
        <taxon>Ramularia</taxon>
    </lineage>
</organism>
<evidence type="ECO:0000313" key="1">
    <source>
        <dbReference type="EMBL" id="CZT23205.1"/>
    </source>
</evidence>